<dbReference type="InterPro" id="IPR052250">
    <property type="entry name" value="PDI_TMX3"/>
</dbReference>
<dbReference type="InterPro" id="IPR013766">
    <property type="entry name" value="Thioredoxin_domain"/>
</dbReference>
<sequence>MDIYKVICFLIFIQYSFASRVLELTDRFPEIRKDGGLWLVKFYAPWCGHCKKLDPIWMHVAQALTKTNIRVGKVDVTRFPSVANEFKAYATPTIKFIKPDSEHTYYGDRTKEAIVGYALRMSGPPVQEVTKSESINNFKNMNQLFFMYVGKREGPLWDVYYSIAVNMQPYVHFYSASAEIAKHHIKIKELPTVFVHKEGSHYYYPVEEGSRIENAEHLNKTLHQWISEERFETFPKITSDNINEYMQTRKYLVLVIVEENKIKQISPEMLEFRNKVEHLIRKKRDTYHKYFQFGWMGNPYVANSIAMTRLPLPYLLVLNSSTYHHHIPEDDPPQMTIQAIEVFLEKIMNSTSPVYGGNSIPVNILRKFLNAKRDLEDMWHGNPMMLIVIFTLPSIFFLLIIYACCCADILDADEDEEEELLFHEKHE</sequence>
<keyword evidence="3 6" id="KW-1133">Transmembrane helix</keyword>
<dbReference type="EMBL" id="JAACXV010013540">
    <property type="protein sequence ID" value="KAF7273179.1"/>
    <property type="molecule type" value="Genomic_DNA"/>
</dbReference>
<comment type="subcellular location">
    <subcellularLocation>
        <location evidence="1">Endoplasmic reticulum membrane</location>
        <topology evidence="1">Single-pass membrane protein</topology>
    </subcellularLocation>
</comment>
<gene>
    <name evidence="9" type="ORF">GWI33_014100</name>
</gene>
<feature type="domain" description="Thioredoxin" evidence="8">
    <location>
        <begin position="1"/>
        <end position="123"/>
    </location>
</feature>
<dbReference type="Pfam" id="PF00085">
    <property type="entry name" value="Thioredoxin"/>
    <property type="match status" value="1"/>
</dbReference>
<evidence type="ECO:0000256" key="4">
    <source>
        <dbReference type="ARBA" id="ARBA00023136"/>
    </source>
</evidence>
<dbReference type="PANTHER" id="PTHR46426">
    <property type="entry name" value="PROTEIN DISULFIDE-ISOMERASE TMX3"/>
    <property type="match status" value="1"/>
</dbReference>
<evidence type="ECO:0000256" key="1">
    <source>
        <dbReference type="ARBA" id="ARBA00004389"/>
    </source>
</evidence>
<evidence type="ECO:0000313" key="10">
    <source>
        <dbReference type="Proteomes" id="UP000625711"/>
    </source>
</evidence>
<feature type="signal peptide" evidence="7">
    <location>
        <begin position="1"/>
        <end position="18"/>
    </location>
</feature>
<feature type="chain" id="PRO_5032476950" description="Thioredoxin domain-containing protein" evidence="7">
    <location>
        <begin position="19"/>
        <end position="427"/>
    </location>
</feature>
<dbReference type="Gene3D" id="3.40.30.10">
    <property type="entry name" value="Glutaredoxin"/>
    <property type="match status" value="2"/>
</dbReference>
<dbReference type="PROSITE" id="PS51352">
    <property type="entry name" value="THIOREDOXIN_2"/>
    <property type="match status" value="1"/>
</dbReference>
<comment type="function">
    <text evidence="5">Probable disulfide isomerase, which participates in the folding of proteins containing disulfide bonds. May act as a dithiol oxidase. Acts as a regulator of endoplasmic reticulum-mitochondria contact sites via its ability to regulate redox signals.</text>
</comment>
<evidence type="ECO:0000259" key="8">
    <source>
        <dbReference type="PROSITE" id="PS51352"/>
    </source>
</evidence>
<keyword evidence="4 6" id="KW-0472">Membrane</keyword>
<dbReference type="PANTHER" id="PTHR46426:SF1">
    <property type="entry name" value="PROTEIN DISULFIDE-ISOMERASE TMX3"/>
    <property type="match status" value="1"/>
</dbReference>
<dbReference type="InterPro" id="IPR036249">
    <property type="entry name" value="Thioredoxin-like_sf"/>
</dbReference>
<dbReference type="Pfam" id="PF13848">
    <property type="entry name" value="Thioredoxin_6"/>
    <property type="match status" value="1"/>
</dbReference>
<evidence type="ECO:0000313" key="9">
    <source>
        <dbReference type="EMBL" id="KAF7273179.1"/>
    </source>
</evidence>
<evidence type="ECO:0000256" key="2">
    <source>
        <dbReference type="ARBA" id="ARBA00022692"/>
    </source>
</evidence>
<reference evidence="9" key="1">
    <citation type="submission" date="2020-08" db="EMBL/GenBank/DDBJ databases">
        <title>Genome sequencing and assembly of the red palm weevil Rhynchophorus ferrugineus.</title>
        <authorList>
            <person name="Dias G.B."/>
            <person name="Bergman C.M."/>
            <person name="Manee M."/>
        </authorList>
    </citation>
    <scope>NUCLEOTIDE SEQUENCE</scope>
    <source>
        <strain evidence="9">AA-2017</strain>
        <tissue evidence="9">Whole larva</tissue>
    </source>
</reference>
<protein>
    <recommendedName>
        <fullName evidence="8">Thioredoxin domain-containing protein</fullName>
    </recommendedName>
</protein>
<evidence type="ECO:0000256" key="6">
    <source>
        <dbReference type="SAM" id="Phobius"/>
    </source>
</evidence>
<name>A0A834MCP5_RHYFE</name>
<evidence type="ECO:0000256" key="5">
    <source>
        <dbReference type="ARBA" id="ARBA00045246"/>
    </source>
</evidence>
<dbReference type="OrthoDB" id="74910at2759"/>
<keyword evidence="2 6" id="KW-0812">Transmembrane</keyword>
<feature type="transmembrane region" description="Helical" evidence="6">
    <location>
        <begin position="384"/>
        <end position="405"/>
    </location>
</feature>
<keyword evidence="10" id="KW-1185">Reference proteome</keyword>
<dbReference type="SUPFAM" id="SSF52833">
    <property type="entry name" value="Thioredoxin-like"/>
    <property type="match status" value="1"/>
</dbReference>
<proteinExistence type="predicted"/>
<dbReference type="InterPro" id="IPR017937">
    <property type="entry name" value="Thioredoxin_CS"/>
</dbReference>
<dbReference type="AlphaFoldDB" id="A0A834MCP5"/>
<dbReference type="PROSITE" id="PS00194">
    <property type="entry name" value="THIOREDOXIN_1"/>
    <property type="match status" value="1"/>
</dbReference>
<keyword evidence="7" id="KW-0732">Signal</keyword>
<evidence type="ECO:0000256" key="3">
    <source>
        <dbReference type="ARBA" id="ARBA00022989"/>
    </source>
</evidence>
<organism evidence="9 10">
    <name type="scientific">Rhynchophorus ferrugineus</name>
    <name type="common">Red palm weevil</name>
    <name type="synonym">Curculio ferrugineus</name>
    <dbReference type="NCBI Taxonomy" id="354439"/>
    <lineage>
        <taxon>Eukaryota</taxon>
        <taxon>Metazoa</taxon>
        <taxon>Ecdysozoa</taxon>
        <taxon>Arthropoda</taxon>
        <taxon>Hexapoda</taxon>
        <taxon>Insecta</taxon>
        <taxon>Pterygota</taxon>
        <taxon>Neoptera</taxon>
        <taxon>Endopterygota</taxon>
        <taxon>Coleoptera</taxon>
        <taxon>Polyphaga</taxon>
        <taxon>Cucujiformia</taxon>
        <taxon>Curculionidae</taxon>
        <taxon>Dryophthorinae</taxon>
        <taxon>Rhynchophorus</taxon>
    </lineage>
</organism>
<comment type="caution">
    <text evidence="9">The sequence shown here is derived from an EMBL/GenBank/DDBJ whole genome shotgun (WGS) entry which is preliminary data.</text>
</comment>
<evidence type="ECO:0000256" key="7">
    <source>
        <dbReference type="SAM" id="SignalP"/>
    </source>
</evidence>
<dbReference type="GO" id="GO:0005789">
    <property type="term" value="C:endoplasmic reticulum membrane"/>
    <property type="evidence" value="ECO:0007669"/>
    <property type="project" value="UniProtKB-SubCell"/>
</dbReference>
<accession>A0A834MCP5</accession>
<dbReference type="Proteomes" id="UP000625711">
    <property type="component" value="Unassembled WGS sequence"/>
</dbReference>